<evidence type="ECO:0000256" key="5">
    <source>
        <dbReference type="ARBA" id="ARBA00022840"/>
    </source>
</evidence>
<keyword evidence="6" id="KW-0521">NADP</keyword>
<evidence type="ECO:0000256" key="1">
    <source>
        <dbReference type="ARBA" id="ARBA00010995"/>
    </source>
</evidence>
<feature type="compositionally biased region" description="Gly residues" evidence="8">
    <location>
        <begin position="477"/>
        <end position="492"/>
    </location>
</feature>
<dbReference type="GO" id="GO:0006741">
    <property type="term" value="P:NADP+ biosynthetic process"/>
    <property type="evidence" value="ECO:0007669"/>
    <property type="project" value="InterPro"/>
</dbReference>
<gene>
    <name evidence="9" type="ORF">Agub_g6955</name>
</gene>
<keyword evidence="7" id="KW-0520">NAD</keyword>
<proteinExistence type="inferred from homology"/>
<evidence type="ECO:0000256" key="8">
    <source>
        <dbReference type="SAM" id="MobiDB-lite"/>
    </source>
</evidence>
<dbReference type="HAMAP" id="MF_00361">
    <property type="entry name" value="NAD_kinase"/>
    <property type="match status" value="1"/>
</dbReference>
<dbReference type="GO" id="GO:0005524">
    <property type="term" value="F:ATP binding"/>
    <property type="evidence" value="ECO:0007669"/>
    <property type="project" value="UniProtKB-KW"/>
</dbReference>
<dbReference type="EMBL" id="BMAR01000010">
    <property type="protein sequence ID" value="GFR45561.1"/>
    <property type="molecule type" value="Genomic_DNA"/>
</dbReference>
<dbReference type="GO" id="GO:0003951">
    <property type="term" value="F:NAD+ kinase activity"/>
    <property type="evidence" value="ECO:0007669"/>
    <property type="project" value="InterPro"/>
</dbReference>
<dbReference type="AlphaFoldDB" id="A0AAD3HM18"/>
<evidence type="ECO:0000313" key="10">
    <source>
        <dbReference type="Proteomes" id="UP001054857"/>
    </source>
</evidence>
<dbReference type="Pfam" id="PF20143">
    <property type="entry name" value="NAD_kinase_C"/>
    <property type="match status" value="1"/>
</dbReference>
<dbReference type="InterPro" id="IPR002504">
    <property type="entry name" value="NADK"/>
</dbReference>
<evidence type="ECO:0008006" key="11">
    <source>
        <dbReference type="Google" id="ProtNLM"/>
    </source>
</evidence>
<feature type="region of interest" description="Disordered" evidence="8">
    <location>
        <begin position="464"/>
        <end position="494"/>
    </location>
</feature>
<evidence type="ECO:0000256" key="4">
    <source>
        <dbReference type="ARBA" id="ARBA00022777"/>
    </source>
</evidence>
<keyword evidence="10" id="KW-1185">Reference proteome</keyword>
<comment type="caution">
    <text evidence="9">The sequence shown here is derived from an EMBL/GenBank/DDBJ whole genome shotgun (WGS) entry which is preliminary data.</text>
</comment>
<dbReference type="PANTHER" id="PTHR20275:SF6">
    <property type="entry name" value="NAD KINASE 2, CHLOROPLASTIC"/>
    <property type="match status" value="1"/>
</dbReference>
<dbReference type="InterPro" id="IPR016064">
    <property type="entry name" value="NAD/diacylglycerol_kinase_sf"/>
</dbReference>
<reference evidence="9 10" key="1">
    <citation type="journal article" date="2021" name="Sci. Rep.">
        <title>Genome sequencing of the multicellular alga Astrephomene provides insights into convergent evolution of germ-soma differentiation.</title>
        <authorList>
            <person name="Yamashita S."/>
            <person name="Yamamoto K."/>
            <person name="Matsuzaki R."/>
            <person name="Suzuki S."/>
            <person name="Yamaguchi H."/>
            <person name="Hirooka S."/>
            <person name="Minakuchi Y."/>
            <person name="Miyagishima S."/>
            <person name="Kawachi M."/>
            <person name="Toyoda A."/>
            <person name="Nozaki H."/>
        </authorList>
    </citation>
    <scope>NUCLEOTIDE SEQUENCE [LARGE SCALE GENOMIC DNA]</scope>
    <source>
        <strain evidence="9 10">NIES-4017</strain>
    </source>
</reference>
<name>A0AAD3HM18_9CHLO</name>
<dbReference type="FunFam" id="2.60.200.30:FF:000009">
    <property type="entry name" value="Poly(P)/ATP NAD kinase"/>
    <property type="match status" value="1"/>
</dbReference>
<dbReference type="InterPro" id="IPR017437">
    <property type="entry name" value="ATP-NAD_kinase_PpnK-typ_C"/>
</dbReference>
<dbReference type="GO" id="GO:0019674">
    <property type="term" value="P:NAD+ metabolic process"/>
    <property type="evidence" value="ECO:0007669"/>
    <property type="project" value="InterPro"/>
</dbReference>
<evidence type="ECO:0000256" key="6">
    <source>
        <dbReference type="ARBA" id="ARBA00022857"/>
    </source>
</evidence>
<keyword evidence="2" id="KW-0808">Transferase</keyword>
<protein>
    <recommendedName>
        <fullName evidence="11">NAD(+) kinase</fullName>
    </recommendedName>
</protein>
<dbReference type="Proteomes" id="UP001054857">
    <property type="component" value="Unassembled WGS sequence"/>
</dbReference>
<keyword evidence="4" id="KW-0418">Kinase</keyword>
<dbReference type="InterPro" id="IPR017438">
    <property type="entry name" value="ATP-NAD_kinase_N"/>
</dbReference>
<dbReference type="Gene3D" id="3.40.50.10330">
    <property type="entry name" value="Probable inorganic polyphosphate/atp-NAD kinase, domain 1"/>
    <property type="match status" value="1"/>
</dbReference>
<comment type="similarity">
    <text evidence="1">Belongs to the NAD kinase family.</text>
</comment>
<accession>A0AAD3HM18</accession>
<organism evidence="9 10">
    <name type="scientific">Astrephomene gubernaculifera</name>
    <dbReference type="NCBI Taxonomy" id="47775"/>
    <lineage>
        <taxon>Eukaryota</taxon>
        <taxon>Viridiplantae</taxon>
        <taxon>Chlorophyta</taxon>
        <taxon>core chlorophytes</taxon>
        <taxon>Chlorophyceae</taxon>
        <taxon>CS clade</taxon>
        <taxon>Chlamydomonadales</taxon>
        <taxon>Astrephomenaceae</taxon>
        <taxon>Astrephomene</taxon>
    </lineage>
</organism>
<feature type="compositionally biased region" description="Basic and acidic residues" evidence="8">
    <location>
        <begin position="644"/>
        <end position="654"/>
    </location>
</feature>
<feature type="compositionally biased region" description="Low complexity" evidence="8">
    <location>
        <begin position="593"/>
        <end position="603"/>
    </location>
</feature>
<dbReference type="PANTHER" id="PTHR20275">
    <property type="entry name" value="NAD KINASE"/>
    <property type="match status" value="1"/>
</dbReference>
<feature type="region of interest" description="Disordered" evidence="8">
    <location>
        <begin position="528"/>
        <end position="654"/>
    </location>
</feature>
<evidence type="ECO:0000256" key="3">
    <source>
        <dbReference type="ARBA" id="ARBA00022741"/>
    </source>
</evidence>
<sequence>MLLACLRMAVLSAAHSGARRSFAAAAATEHVARRHFHARLAGFALSPQPVSLAPRMTSNASPTRRRSLTTSCVGEPEGFESGIIRGASVKYNDSAALQLRRRALLQWQSGSPSRVLIIKKPRNPAASAKMREMGQWLAARGVQVFVERVVWATEFKEFNVFDPRVNRHDIDFCITLGGDGTVLYMTSLFEEDEPLPPTLCFAMGSLGFLTPFDAATFAPTLERVLDTSRTPLHCTLRTRKRCEVVYDGRLEAVHHVLNECVLDRGSFPGAVLLEIFVDGSYVSNVEADGLIISTPSGSTAYSMSAGGPVVAPSVPCTVLTPIAPLSLSFRPVVLPESSSLCVHLPTCARSHARASFDGKRPMRVRRGTSLFFTASLCPLPVISLGRMDTDWYEGITSKLKWNQAIRQLPSCPSPVGARQQELCSARHADRGGAGGGADDAEGCSVSDAVHWDATAALAAARARSRGGDAGNGNSNSNGGGNGNGNGNGGGRPYGTATAAEGATAGTSAAAALTGLAGVTVGEEVRVDLGGGGSSNSYRSSSSYRSGSGSTNLGSSGGSVTDSLDEQRVEEEHEEEGLHASTHAHSARPHPETAAAAAAAAAAAGTPRRTSEEPVGIGSAAHWVPGVGGEGGRDEVGAAGEEVQDGGRERGVAKG</sequence>
<dbReference type="SUPFAM" id="SSF111331">
    <property type="entry name" value="NAD kinase/diacylglycerol kinase-like"/>
    <property type="match status" value="1"/>
</dbReference>
<dbReference type="Gene3D" id="2.60.200.30">
    <property type="entry name" value="Probable inorganic polyphosphate/atp-NAD kinase, domain 2"/>
    <property type="match status" value="1"/>
</dbReference>
<evidence type="ECO:0000256" key="7">
    <source>
        <dbReference type="ARBA" id="ARBA00023027"/>
    </source>
</evidence>
<keyword evidence="5" id="KW-0067">ATP-binding</keyword>
<evidence type="ECO:0000313" key="9">
    <source>
        <dbReference type="EMBL" id="GFR45561.1"/>
    </source>
</evidence>
<feature type="compositionally biased region" description="Low complexity" evidence="8">
    <location>
        <begin position="534"/>
        <end position="553"/>
    </location>
</feature>
<dbReference type="Pfam" id="PF01513">
    <property type="entry name" value="NAD_kinase"/>
    <property type="match status" value="1"/>
</dbReference>
<keyword evidence="3" id="KW-0547">Nucleotide-binding</keyword>
<evidence type="ECO:0000256" key="2">
    <source>
        <dbReference type="ARBA" id="ARBA00022679"/>
    </source>
</evidence>